<organism evidence="6 7">
    <name type="scientific">Halalkalibacter hemicellulosilyticusJCM 9152</name>
    <dbReference type="NCBI Taxonomy" id="1236971"/>
    <lineage>
        <taxon>Bacteria</taxon>
        <taxon>Bacillati</taxon>
        <taxon>Bacillota</taxon>
        <taxon>Bacilli</taxon>
        <taxon>Bacillales</taxon>
        <taxon>Bacillaceae</taxon>
        <taxon>Halalkalibacter</taxon>
    </lineage>
</organism>
<comment type="caution">
    <text evidence="6">The sequence shown here is derived from an EMBL/GenBank/DDBJ whole genome shotgun (WGS) entry which is preliminary data.</text>
</comment>
<dbReference type="AlphaFoldDB" id="W4QGE7"/>
<name>W4QGE7_9BACI</name>
<dbReference type="GO" id="GO:0035999">
    <property type="term" value="P:tetrahydrofolate interconversion"/>
    <property type="evidence" value="ECO:0007669"/>
    <property type="project" value="TreeGrafter"/>
</dbReference>
<evidence type="ECO:0000256" key="1">
    <source>
        <dbReference type="ARBA" id="ARBA00010638"/>
    </source>
</evidence>
<evidence type="ECO:0000256" key="2">
    <source>
        <dbReference type="ARBA" id="ARBA00022741"/>
    </source>
</evidence>
<feature type="binding site" evidence="4">
    <location>
        <begin position="134"/>
        <end position="142"/>
    </location>
    <ligand>
        <name>ATP</name>
        <dbReference type="ChEBI" id="CHEBI:30616"/>
    </ligand>
</feature>
<keyword evidence="7" id="KW-1185">Reference proteome</keyword>
<comment type="cofactor">
    <cofactor evidence="5">
        <name>Mg(2+)</name>
        <dbReference type="ChEBI" id="CHEBI:18420"/>
    </cofactor>
</comment>
<dbReference type="EC" id="6.3.3.2" evidence="5"/>
<keyword evidence="2 4" id="KW-0547">Nucleotide-binding</keyword>
<feature type="binding site" evidence="4">
    <location>
        <position position="50"/>
    </location>
    <ligand>
        <name>substrate</name>
    </ligand>
</feature>
<dbReference type="GO" id="GO:0005524">
    <property type="term" value="F:ATP binding"/>
    <property type="evidence" value="ECO:0007669"/>
    <property type="project" value="UniProtKB-KW"/>
</dbReference>
<dbReference type="PIRSF" id="PIRSF006806">
    <property type="entry name" value="FTHF_cligase"/>
    <property type="match status" value="1"/>
</dbReference>
<gene>
    <name evidence="6" type="ORF">JCM9152_2144</name>
</gene>
<evidence type="ECO:0000313" key="7">
    <source>
        <dbReference type="Proteomes" id="UP000018895"/>
    </source>
</evidence>
<dbReference type="STRING" id="1236971.JCM9152_2144"/>
<dbReference type="OrthoDB" id="9801938at2"/>
<dbReference type="GO" id="GO:0009396">
    <property type="term" value="P:folic acid-containing compound biosynthetic process"/>
    <property type="evidence" value="ECO:0007669"/>
    <property type="project" value="TreeGrafter"/>
</dbReference>
<dbReference type="Pfam" id="PF01812">
    <property type="entry name" value="5-FTHF_cyc-lig"/>
    <property type="match status" value="1"/>
</dbReference>
<evidence type="ECO:0000256" key="3">
    <source>
        <dbReference type="ARBA" id="ARBA00022840"/>
    </source>
</evidence>
<keyword evidence="6" id="KW-0436">Ligase</keyword>
<feature type="binding site" evidence="4">
    <location>
        <begin position="4"/>
        <end position="8"/>
    </location>
    <ligand>
        <name>ATP</name>
        <dbReference type="ChEBI" id="CHEBI:30616"/>
    </ligand>
</feature>
<sequence>MESKQLIRRNILNKLESMSEQHFNKKCQFIASRFLQSTLWKRSQVVAMTVSTKREVNTYPIIEQGWKENKQIVVPRTDFQSKAMTFHQIDDWNDVVQTPINLFEPAAQKATAYLSEDIDLVVVPGVAFDQNGFRIGYGGGFYDRYLANYKGQTVALATEVQIQPELPVEPHDRPVDYVITESRCLTC</sequence>
<feature type="binding site" evidence="4">
    <location>
        <position position="55"/>
    </location>
    <ligand>
        <name>substrate</name>
    </ligand>
</feature>
<keyword evidence="5" id="KW-0460">Magnesium</keyword>
<dbReference type="Gene3D" id="3.40.50.10420">
    <property type="entry name" value="NagB/RpiA/CoA transferase-like"/>
    <property type="match status" value="1"/>
</dbReference>
<dbReference type="PANTHER" id="PTHR23407:SF1">
    <property type="entry name" value="5-FORMYLTETRAHYDROFOLATE CYCLO-LIGASE"/>
    <property type="match status" value="1"/>
</dbReference>
<protein>
    <recommendedName>
        <fullName evidence="5">5-formyltetrahydrofolate cyclo-ligase</fullName>
        <ecNumber evidence="5">6.3.3.2</ecNumber>
    </recommendedName>
</protein>
<dbReference type="InterPro" id="IPR037171">
    <property type="entry name" value="NagB/RpiA_transferase-like"/>
</dbReference>
<evidence type="ECO:0000313" key="6">
    <source>
        <dbReference type="EMBL" id="GAE30728.1"/>
    </source>
</evidence>
<dbReference type="PANTHER" id="PTHR23407">
    <property type="entry name" value="ATPASE INHIBITOR/5-FORMYLTETRAHYDROFOLATE CYCLO-LIGASE"/>
    <property type="match status" value="1"/>
</dbReference>
<proteinExistence type="inferred from homology"/>
<dbReference type="Proteomes" id="UP000018895">
    <property type="component" value="Unassembled WGS sequence"/>
</dbReference>
<dbReference type="NCBIfam" id="TIGR02727">
    <property type="entry name" value="MTHFS_bact"/>
    <property type="match status" value="1"/>
</dbReference>
<dbReference type="InterPro" id="IPR024185">
    <property type="entry name" value="FTHF_cligase-like_sf"/>
</dbReference>
<keyword evidence="5" id="KW-0479">Metal-binding</keyword>
<comment type="catalytic activity">
    <reaction evidence="5">
        <text>(6S)-5-formyl-5,6,7,8-tetrahydrofolate + ATP = (6R)-5,10-methenyltetrahydrofolate + ADP + phosphate</text>
        <dbReference type="Rhea" id="RHEA:10488"/>
        <dbReference type="ChEBI" id="CHEBI:30616"/>
        <dbReference type="ChEBI" id="CHEBI:43474"/>
        <dbReference type="ChEBI" id="CHEBI:57455"/>
        <dbReference type="ChEBI" id="CHEBI:57457"/>
        <dbReference type="ChEBI" id="CHEBI:456216"/>
        <dbReference type="EC" id="6.3.3.2"/>
    </reaction>
</comment>
<evidence type="ECO:0000256" key="4">
    <source>
        <dbReference type="PIRSR" id="PIRSR006806-1"/>
    </source>
</evidence>
<dbReference type="GO" id="GO:0030272">
    <property type="term" value="F:5-formyltetrahydrofolate cyclo-ligase activity"/>
    <property type="evidence" value="ECO:0007669"/>
    <property type="project" value="UniProtKB-EC"/>
</dbReference>
<accession>W4QGE7</accession>
<reference evidence="6" key="1">
    <citation type="journal article" date="2014" name="Genome Announc.">
        <title>Draft Genome Sequences of Three Alkaliphilic Bacillus Strains, Bacillus wakoensis JCM 9140T, Bacillus akibai JCM 9157T, and Bacillus hemicellulosilyticus JCM 9152T.</title>
        <authorList>
            <person name="Yuki M."/>
            <person name="Oshima K."/>
            <person name="Suda W."/>
            <person name="Oshida Y."/>
            <person name="Kitamura K."/>
            <person name="Iida T."/>
            <person name="Hattori M."/>
            <person name="Ohkuma M."/>
        </authorList>
    </citation>
    <scope>NUCLEOTIDE SEQUENCE [LARGE SCALE GENOMIC DNA]</scope>
    <source>
        <strain evidence="6">JCM 9152</strain>
    </source>
</reference>
<dbReference type="InterPro" id="IPR002698">
    <property type="entry name" value="FTHF_cligase"/>
</dbReference>
<dbReference type="SUPFAM" id="SSF100950">
    <property type="entry name" value="NagB/RpiA/CoA transferase-like"/>
    <property type="match status" value="1"/>
</dbReference>
<evidence type="ECO:0000256" key="5">
    <source>
        <dbReference type="RuleBase" id="RU361279"/>
    </source>
</evidence>
<keyword evidence="3 4" id="KW-0067">ATP-binding</keyword>
<comment type="similarity">
    <text evidence="1 5">Belongs to the 5-formyltetrahydrofolate cyclo-ligase family.</text>
</comment>
<dbReference type="EMBL" id="BAUU01000013">
    <property type="protein sequence ID" value="GAE30728.1"/>
    <property type="molecule type" value="Genomic_DNA"/>
</dbReference>
<dbReference type="GO" id="GO:0046872">
    <property type="term" value="F:metal ion binding"/>
    <property type="evidence" value="ECO:0007669"/>
    <property type="project" value="UniProtKB-KW"/>
</dbReference>
<dbReference type="RefSeq" id="WP_052015818.1">
    <property type="nucleotide sequence ID" value="NZ_BAUU01000013.1"/>
</dbReference>